<proteinExistence type="predicted"/>
<accession>A0A6J7WBK3</accession>
<organism evidence="1">
    <name type="scientific">uncultured Caudovirales phage</name>
    <dbReference type="NCBI Taxonomy" id="2100421"/>
    <lineage>
        <taxon>Viruses</taxon>
        <taxon>Duplodnaviria</taxon>
        <taxon>Heunggongvirae</taxon>
        <taxon>Uroviricota</taxon>
        <taxon>Caudoviricetes</taxon>
        <taxon>Peduoviridae</taxon>
        <taxon>Maltschvirus</taxon>
        <taxon>Maltschvirus maltsch</taxon>
    </lineage>
</organism>
<sequence length="123" mass="13669">MITSEYRHKIRVFARSITQGPDGEPVPSYALVATLRGLVDSTGGRLERDTTERKSKGFKVYTESSNLVKQGHWVQAVTRSQKGDVILMTGQVLEVKNPNFKNDHLELRVQDGGDPISTKKTNG</sequence>
<name>A0A6J7WBK3_9CAUD</name>
<gene>
    <name evidence="1" type="ORF">UFOVP178_15</name>
</gene>
<reference evidence="1" key="1">
    <citation type="submission" date="2020-05" db="EMBL/GenBank/DDBJ databases">
        <authorList>
            <person name="Chiriac C."/>
            <person name="Salcher M."/>
            <person name="Ghai R."/>
            <person name="Kavagutti S V."/>
        </authorList>
    </citation>
    <scope>NUCLEOTIDE SEQUENCE</scope>
</reference>
<protein>
    <submittedName>
        <fullName evidence="1">Uncharacterized protein</fullName>
    </submittedName>
</protein>
<dbReference type="EMBL" id="LR798215">
    <property type="protein sequence ID" value="CAB5194539.1"/>
    <property type="molecule type" value="Genomic_DNA"/>
</dbReference>
<evidence type="ECO:0000313" key="1">
    <source>
        <dbReference type="EMBL" id="CAB5194539.1"/>
    </source>
</evidence>